<accession>A0A1T1DVY6</accession>
<comment type="caution">
    <text evidence="1">The sequence shown here is derived from an EMBL/GenBank/DDBJ whole genome shotgun (WGS) entry which is preliminary data.</text>
</comment>
<proteinExistence type="predicted"/>
<sequence length="62" mass="7377">MGFSFTKNVGTHTKTINVTHIYNDFIIRFIKKHHRISTFQAKIKYFEIDSTNLKIVFKSKEL</sequence>
<dbReference type="EMBL" id="MVIT01000051">
    <property type="protein sequence ID" value="OOV45015.1"/>
    <property type="molecule type" value="Genomic_DNA"/>
</dbReference>
<reference evidence="1 2" key="1">
    <citation type="submission" date="2017-02" db="EMBL/GenBank/DDBJ databases">
        <title>Comparative genomic analysis of Brazilian Leptospira kirschneri strains of different serogroups.</title>
        <authorList>
            <person name="Moreno L.Z."/>
            <person name="Miraglia F."/>
            <person name="Kremer F.S."/>
            <person name="Eslabao M.R."/>
            <person name="Lilenbaum W."/>
            <person name="Dellagostin O.A."/>
            <person name="Moreno A.M."/>
        </authorList>
    </citation>
    <scope>NUCLEOTIDE SEQUENCE [LARGE SCALE GENOMIC DNA]</scope>
    <source>
        <strain evidence="1 2">M110/06</strain>
    </source>
</reference>
<organism evidence="1 2">
    <name type="scientific">Leptospira kirschneri serovar Pomona</name>
    <dbReference type="NCBI Taxonomy" id="561005"/>
    <lineage>
        <taxon>Bacteria</taxon>
        <taxon>Pseudomonadati</taxon>
        <taxon>Spirochaetota</taxon>
        <taxon>Spirochaetia</taxon>
        <taxon>Leptospirales</taxon>
        <taxon>Leptospiraceae</taxon>
        <taxon>Leptospira</taxon>
    </lineage>
</organism>
<protein>
    <submittedName>
        <fullName evidence="1">Uncharacterized protein</fullName>
    </submittedName>
</protein>
<gene>
    <name evidence="1" type="ORF">B1J93_05380</name>
</gene>
<dbReference type="Proteomes" id="UP000191008">
    <property type="component" value="Unassembled WGS sequence"/>
</dbReference>
<evidence type="ECO:0000313" key="1">
    <source>
        <dbReference type="EMBL" id="OOV45015.1"/>
    </source>
</evidence>
<evidence type="ECO:0000313" key="2">
    <source>
        <dbReference type="Proteomes" id="UP000191008"/>
    </source>
</evidence>
<dbReference type="AlphaFoldDB" id="A0A1T1DVY6"/>
<name>A0A1T1DVY6_9LEPT</name>